<evidence type="ECO:0000313" key="10">
    <source>
        <dbReference type="Proteomes" id="UP000664303"/>
    </source>
</evidence>
<dbReference type="RefSeq" id="WP_206562302.1">
    <property type="nucleotide sequence ID" value="NZ_JAFKCZ010000019.1"/>
</dbReference>
<dbReference type="GO" id="GO:0005737">
    <property type="term" value="C:cytoplasm"/>
    <property type="evidence" value="ECO:0007669"/>
    <property type="project" value="UniProtKB-SubCell"/>
</dbReference>
<sequence length="386" mass="41241">MSGLRIVADANMRGVEEVFARYGDIDFVEGRALRPSQLADTDVLLVRSVTVVDSALLGDSGVRFVGTATSGLEHIDRAYLDEHGIRFAHARGANANSVVEYALAAIAASGDYLERLLAGAPLGIVGHGHVGAGLARCARALGIVTRVCDPWQEAVPDAASLEQVLGCEVICLHPELTRRAPWPSYHLLGAERLALVPDGALLINASRGAVVDNAALLARLARSPRPRCVLDVWEHEPWISRELLGEVQLGSAHIAGYSLDAKLAATRLLGVALAEAFDLEAPPADAGVPPAAVLALESPGSDTEALRQLLLGRYDIVADDRALRGAVLGAARDDVGPAFDGLRRHYPERRELRGSPVYAPGLPDRFQRALGYRPVEREWARPDEAS</sequence>
<dbReference type="PANTHER" id="PTHR43761:SF1">
    <property type="entry name" value="D-ISOMER SPECIFIC 2-HYDROXYACID DEHYDROGENASE CATALYTIC DOMAIN-CONTAINING PROTEIN-RELATED"/>
    <property type="match status" value="1"/>
</dbReference>
<dbReference type="CDD" id="cd12158">
    <property type="entry name" value="ErythrP_dh"/>
    <property type="match status" value="1"/>
</dbReference>
<dbReference type="Proteomes" id="UP000664303">
    <property type="component" value="Unassembled WGS sequence"/>
</dbReference>
<dbReference type="InterPro" id="IPR006140">
    <property type="entry name" value="D-isomer_DH_NAD-bd"/>
</dbReference>
<evidence type="ECO:0000256" key="2">
    <source>
        <dbReference type="ARBA" id="ARBA00023002"/>
    </source>
</evidence>
<comment type="pathway">
    <text evidence="5">Cofactor biosynthesis; pyridoxine 5'-phosphate biosynthesis; pyridoxine 5'-phosphate from D-erythrose 4-phosphate: step 2/5.</text>
</comment>
<feature type="binding site" evidence="5">
    <location>
        <position position="257"/>
    </location>
    <ligand>
        <name>substrate</name>
    </ligand>
</feature>
<comment type="function">
    <text evidence="5">Catalyzes the oxidation of erythronate-4-phosphate to 3-hydroxy-2-oxo-4-phosphonooxybutanoate.</text>
</comment>
<protein>
    <recommendedName>
        <fullName evidence="5">Erythronate-4-phosphate dehydrogenase</fullName>
        <ecNumber evidence="5">1.1.1.290</ecNumber>
    </recommendedName>
</protein>
<feature type="binding site" evidence="5">
    <location>
        <position position="256"/>
    </location>
    <ligand>
        <name>NAD(+)</name>
        <dbReference type="ChEBI" id="CHEBI:57540"/>
    </ligand>
</feature>
<feature type="binding site" evidence="5">
    <location>
        <position position="149"/>
    </location>
    <ligand>
        <name>NAD(+)</name>
        <dbReference type="ChEBI" id="CHEBI:57540"/>
    </ligand>
</feature>
<dbReference type="GO" id="GO:0046983">
    <property type="term" value="F:protein dimerization activity"/>
    <property type="evidence" value="ECO:0007669"/>
    <property type="project" value="InterPro"/>
</dbReference>
<dbReference type="Gene3D" id="3.30.1370.170">
    <property type="match status" value="1"/>
</dbReference>
<keyword evidence="4 5" id="KW-0664">Pyridoxine biosynthesis</keyword>
<dbReference type="Pfam" id="PF11890">
    <property type="entry name" value="DUF3410"/>
    <property type="match status" value="1"/>
</dbReference>
<evidence type="ECO:0000256" key="5">
    <source>
        <dbReference type="HAMAP-Rule" id="MF_01825"/>
    </source>
</evidence>
<comment type="caution">
    <text evidence="5">Lacks conserved residue(s) required for the propagation of feature annotation.</text>
</comment>
<comment type="subcellular location">
    <subcellularLocation>
        <location evidence="5">Cytoplasm</location>
    </subcellularLocation>
</comment>
<evidence type="ECO:0000256" key="1">
    <source>
        <dbReference type="ARBA" id="ARBA00022490"/>
    </source>
</evidence>
<feature type="domain" description="D-isomer specific 2-hydroxyacid dehydrogenase NAD-binding" evidence="7">
    <location>
        <begin position="111"/>
        <end position="243"/>
    </location>
</feature>
<comment type="subunit">
    <text evidence="5">Homodimer.</text>
</comment>
<feature type="domain" description="D-isomer specific 2-hydroxyacid dehydrogenase catalytic" evidence="6">
    <location>
        <begin position="36"/>
        <end position="244"/>
    </location>
</feature>
<keyword evidence="1 5" id="KW-0963">Cytoplasm</keyword>
<comment type="catalytic activity">
    <reaction evidence="5">
        <text>4-phospho-D-erythronate + NAD(+) = (R)-3-hydroxy-2-oxo-4-phosphooxybutanoate + NADH + H(+)</text>
        <dbReference type="Rhea" id="RHEA:18829"/>
        <dbReference type="ChEBI" id="CHEBI:15378"/>
        <dbReference type="ChEBI" id="CHEBI:57540"/>
        <dbReference type="ChEBI" id="CHEBI:57945"/>
        <dbReference type="ChEBI" id="CHEBI:58538"/>
        <dbReference type="ChEBI" id="CHEBI:58766"/>
        <dbReference type="EC" id="1.1.1.290"/>
    </reaction>
</comment>
<feature type="binding site" evidence="5">
    <location>
        <position position="231"/>
    </location>
    <ligand>
        <name>NAD(+)</name>
        <dbReference type="ChEBI" id="CHEBI:57540"/>
    </ligand>
</feature>
<dbReference type="GO" id="GO:0008615">
    <property type="term" value="P:pyridoxine biosynthetic process"/>
    <property type="evidence" value="ECO:0007669"/>
    <property type="project" value="UniProtKB-UniRule"/>
</dbReference>
<dbReference type="AlphaFoldDB" id="A0A939ILY4"/>
<dbReference type="EC" id="1.1.1.290" evidence="5"/>
<dbReference type="PROSITE" id="PS00671">
    <property type="entry name" value="D_2_HYDROXYACID_DH_3"/>
    <property type="match status" value="1"/>
</dbReference>
<feature type="binding site" evidence="5">
    <location>
        <position position="69"/>
    </location>
    <ligand>
        <name>substrate</name>
    </ligand>
</feature>
<dbReference type="InterPro" id="IPR029752">
    <property type="entry name" value="D-isomer_DH_CS1"/>
</dbReference>
<dbReference type="Pfam" id="PF00389">
    <property type="entry name" value="2-Hacid_dh"/>
    <property type="match status" value="1"/>
</dbReference>
<dbReference type="SUPFAM" id="SSF51735">
    <property type="entry name" value="NAD(P)-binding Rossmann-fold domains"/>
    <property type="match status" value="1"/>
</dbReference>
<dbReference type="InterPro" id="IPR029753">
    <property type="entry name" value="D-isomer_DH_CS"/>
</dbReference>
<dbReference type="InterPro" id="IPR020921">
    <property type="entry name" value="Erythronate-4-P_DHase"/>
</dbReference>
<evidence type="ECO:0000256" key="3">
    <source>
        <dbReference type="ARBA" id="ARBA00023027"/>
    </source>
</evidence>
<feature type="binding site" evidence="5">
    <location>
        <position position="48"/>
    </location>
    <ligand>
        <name>substrate</name>
    </ligand>
</feature>
<feature type="active site" evidence="5">
    <location>
        <position position="236"/>
    </location>
</feature>
<feature type="active site" evidence="5">
    <location>
        <position position="207"/>
    </location>
</feature>
<dbReference type="SUPFAM" id="SSF52283">
    <property type="entry name" value="Formate/glycerate dehydrogenase catalytic domain-like"/>
    <property type="match status" value="1"/>
</dbReference>
<dbReference type="InterPro" id="IPR050418">
    <property type="entry name" value="D-iso_2-hydroxyacid_DH_PdxB"/>
</dbReference>
<feature type="domain" description="Erythronate-4-phosphate dehydrogenase dimerisation" evidence="8">
    <location>
        <begin position="301"/>
        <end position="354"/>
    </location>
</feature>
<keyword evidence="10" id="KW-1185">Reference proteome</keyword>
<evidence type="ECO:0000259" key="8">
    <source>
        <dbReference type="Pfam" id="PF11890"/>
    </source>
</evidence>
<comment type="caution">
    <text evidence="9">The sequence shown here is derived from an EMBL/GenBank/DDBJ whole genome shotgun (WGS) entry which is preliminary data.</text>
</comment>
<evidence type="ECO:0000313" key="9">
    <source>
        <dbReference type="EMBL" id="MBN7798856.1"/>
    </source>
</evidence>
<dbReference type="PROSITE" id="PS00065">
    <property type="entry name" value="D_2_HYDROXYACID_DH_1"/>
    <property type="match status" value="1"/>
</dbReference>
<dbReference type="HAMAP" id="MF_01825">
    <property type="entry name" value="PdxB"/>
    <property type="match status" value="1"/>
</dbReference>
<gene>
    <name evidence="5" type="primary">pdxB</name>
    <name evidence="9" type="ORF">JYP50_19820</name>
</gene>
<reference evidence="9" key="1">
    <citation type="submission" date="2021-02" db="EMBL/GenBank/DDBJ databases">
        <title>PHA producing bacteria isolated from coastal sediment in Guangdong, Shenzhen.</title>
        <authorList>
            <person name="Zheng W."/>
            <person name="Yu S."/>
            <person name="Huang Y."/>
        </authorList>
    </citation>
    <scope>NUCLEOTIDE SEQUENCE</scope>
    <source>
        <strain evidence="9">TN14-10</strain>
    </source>
</reference>
<organism evidence="9 10">
    <name type="scientific">Parahaliea mediterranea</name>
    <dbReference type="NCBI Taxonomy" id="651086"/>
    <lineage>
        <taxon>Bacteria</taxon>
        <taxon>Pseudomonadati</taxon>
        <taxon>Pseudomonadota</taxon>
        <taxon>Gammaproteobacteria</taxon>
        <taxon>Cellvibrionales</taxon>
        <taxon>Halieaceae</taxon>
        <taxon>Parahaliea</taxon>
    </lineage>
</organism>
<dbReference type="InterPro" id="IPR024531">
    <property type="entry name" value="Erythronate-4-P_DHase_dimer"/>
</dbReference>
<evidence type="ECO:0000259" key="6">
    <source>
        <dbReference type="Pfam" id="PF00389"/>
    </source>
</evidence>
<evidence type="ECO:0000256" key="4">
    <source>
        <dbReference type="ARBA" id="ARBA00023096"/>
    </source>
</evidence>
<proteinExistence type="inferred from homology"/>
<keyword evidence="3 5" id="KW-0520">NAD</keyword>
<keyword evidence="2 5" id="KW-0560">Oxidoreductase</keyword>
<dbReference type="PANTHER" id="PTHR43761">
    <property type="entry name" value="D-ISOMER SPECIFIC 2-HYDROXYACID DEHYDROGENASE FAMILY PROTEIN (AFU_ORTHOLOGUE AFUA_1G13630)"/>
    <property type="match status" value="1"/>
</dbReference>
<dbReference type="GO" id="GO:0033711">
    <property type="term" value="F:4-phosphoerythronate dehydrogenase activity"/>
    <property type="evidence" value="ECO:0007669"/>
    <property type="project" value="UniProtKB-EC"/>
</dbReference>
<dbReference type="InterPro" id="IPR036291">
    <property type="entry name" value="NAD(P)-bd_dom_sf"/>
</dbReference>
<dbReference type="Pfam" id="PF02826">
    <property type="entry name" value="2-Hacid_dh_C"/>
    <property type="match status" value="1"/>
</dbReference>
<evidence type="ECO:0000259" key="7">
    <source>
        <dbReference type="Pfam" id="PF02826"/>
    </source>
</evidence>
<dbReference type="EMBL" id="JAFKCZ010000019">
    <property type="protein sequence ID" value="MBN7798856.1"/>
    <property type="molecule type" value="Genomic_DNA"/>
</dbReference>
<comment type="similarity">
    <text evidence="5">Belongs to the D-isomer specific 2-hydroxyacid dehydrogenase family. PdxB subfamily.</text>
</comment>
<name>A0A939ILY4_9GAMM</name>
<dbReference type="InterPro" id="IPR038251">
    <property type="entry name" value="PdxB_dimer_sf"/>
</dbReference>
<feature type="binding site" evidence="5">
    <location>
        <begin position="205"/>
        <end position="207"/>
    </location>
    <ligand>
        <name>NAD(+)</name>
        <dbReference type="ChEBI" id="CHEBI:57540"/>
    </ligand>
</feature>
<dbReference type="InterPro" id="IPR006139">
    <property type="entry name" value="D-isomer_2_OHA_DH_cat_dom"/>
</dbReference>
<feature type="active site" description="Proton donor" evidence="5">
    <location>
        <position position="253"/>
    </location>
</feature>
<accession>A0A939ILY4</accession>
<dbReference type="GO" id="GO:0051287">
    <property type="term" value="F:NAD binding"/>
    <property type="evidence" value="ECO:0007669"/>
    <property type="project" value="InterPro"/>
</dbReference>
<dbReference type="Gene3D" id="3.40.50.720">
    <property type="entry name" value="NAD(P)-binding Rossmann-like Domain"/>
    <property type="match status" value="2"/>
</dbReference>